<dbReference type="PANTHER" id="PTHR10464">
    <property type="entry name" value="UREA TRANSPORTER"/>
    <property type="match status" value="1"/>
</dbReference>
<keyword evidence="4 8" id="KW-0812">Transmembrane</keyword>
<dbReference type="Pfam" id="PF03253">
    <property type="entry name" value="UT"/>
    <property type="match status" value="1"/>
</dbReference>
<dbReference type="RefSeq" id="WP_230671615.1">
    <property type="nucleotide sequence ID" value="NZ_JAJNAY010000002.1"/>
</dbReference>
<protein>
    <submittedName>
        <fullName evidence="9">Urea transporter</fullName>
    </submittedName>
</protein>
<organism evidence="9 10">
    <name type="scientific">Chryseobacterium turcicum</name>
    <dbReference type="NCBI Taxonomy" id="2898076"/>
    <lineage>
        <taxon>Bacteria</taxon>
        <taxon>Pseudomonadati</taxon>
        <taxon>Bacteroidota</taxon>
        <taxon>Flavobacteriia</taxon>
        <taxon>Flavobacteriales</taxon>
        <taxon>Weeksellaceae</taxon>
        <taxon>Chryseobacterium group</taxon>
        <taxon>Chryseobacterium</taxon>
    </lineage>
</organism>
<evidence type="ECO:0000256" key="3">
    <source>
        <dbReference type="ARBA" id="ARBA00022475"/>
    </source>
</evidence>
<evidence type="ECO:0000256" key="2">
    <source>
        <dbReference type="ARBA" id="ARBA00005914"/>
    </source>
</evidence>
<dbReference type="GO" id="GO:0015204">
    <property type="term" value="F:urea transmembrane transporter activity"/>
    <property type="evidence" value="ECO:0007669"/>
    <property type="project" value="InterPro"/>
</dbReference>
<keyword evidence="10" id="KW-1185">Reference proteome</keyword>
<dbReference type="AlphaFoldDB" id="A0A9Q3V753"/>
<evidence type="ECO:0000256" key="8">
    <source>
        <dbReference type="SAM" id="Phobius"/>
    </source>
</evidence>
<evidence type="ECO:0000313" key="9">
    <source>
        <dbReference type="EMBL" id="MCD1118609.1"/>
    </source>
</evidence>
<comment type="caution">
    <text evidence="9">The sequence shown here is derived from an EMBL/GenBank/DDBJ whole genome shotgun (WGS) entry which is preliminary data.</text>
</comment>
<reference evidence="9" key="1">
    <citation type="submission" date="2021-11" db="EMBL/GenBank/DDBJ databases">
        <title>Description of novel Chryseobacterium species.</title>
        <authorList>
            <person name="Saticioglu I.B."/>
            <person name="Ay H."/>
            <person name="Altun S."/>
            <person name="Duman M."/>
        </authorList>
    </citation>
    <scope>NUCLEOTIDE SEQUENCE</scope>
    <source>
        <strain evidence="9">C-17</strain>
    </source>
</reference>
<evidence type="ECO:0000256" key="1">
    <source>
        <dbReference type="ARBA" id="ARBA00004651"/>
    </source>
</evidence>
<evidence type="ECO:0000256" key="5">
    <source>
        <dbReference type="ARBA" id="ARBA00022989"/>
    </source>
</evidence>
<dbReference type="EMBL" id="JAJNAY010000002">
    <property type="protein sequence ID" value="MCD1118609.1"/>
    <property type="molecule type" value="Genomic_DNA"/>
</dbReference>
<feature type="transmembrane region" description="Helical" evidence="8">
    <location>
        <begin position="104"/>
        <end position="122"/>
    </location>
</feature>
<dbReference type="InterPro" id="IPR029020">
    <property type="entry name" value="Ammonium/urea_transptr"/>
</dbReference>
<evidence type="ECO:0000256" key="7">
    <source>
        <dbReference type="PIRSR" id="PIRSR016502-1"/>
    </source>
</evidence>
<feature type="transmembrane region" description="Helical" evidence="8">
    <location>
        <begin position="202"/>
        <end position="219"/>
    </location>
</feature>
<keyword evidence="6 8" id="KW-0472">Membrane</keyword>
<feature type="transmembrane region" description="Helical" evidence="8">
    <location>
        <begin position="12"/>
        <end position="31"/>
    </location>
</feature>
<feature type="transmembrane region" description="Helical" evidence="8">
    <location>
        <begin position="177"/>
        <end position="195"/>
    </location>
</feature>
<feature type="transmembrane region" description="Helical" evidence="8">
    <location>
        <begin position="225"/>
        <end position="242"/>
    </location>
</feature>
<proteinExistence type="inferred from homology"/>
<sequence length="299" mass="33014">MNYYQNLNKNKFSKTIISLVNILLKGIGQIMLQENSLTGFLFLIGIFYGSWTMGVAALLATICGTATAILMKYDQTEIKKGLYGFSAALVGVATLLFLKPLFISWIILIIGAALATVIQHFFIKRKIPVFTLPFVLITWLILFFTNNYGTGLLSESSTAISSPIDYFTVGFKGFGQVIFQDSLISGIIFFIAVFISSPISALYGFVGAVLSAIITFSISAPVADISFGLFSFNAVLCAIVFAGKEIKDFIWAFTAILLSLVISLFMLKFNFTQLTFPFVLASCITLFLKIKYISRYQNK</sequence>
<accession>A0A9Q3V753</accession>
<dbReference type="GO" id="GO:0005886">
    <property type="term" value="C:plasma membrane"/>
    <property type="evidence" value="ECO:0007669"/>
    <property type="project" value="UniProtKB-SubCell"/>
</dbReference>
<keyword evidence="3" id="KW-1003">Cell membrane</keyword>
<dbReference type="InterPro" id="IPR004937">
    <property type="entry name" value="Urea_transporter"/>
</dbReference>
<dbReference type="PANTHER" id="PTHR10464:SF4">
    <property type="entry name" value="UREA TRANSPORTER"/>
    <property type="match status" value="1"/>
</dbReference>
<comment type="subcellular location">
    <subcellularLocation>
        <location evidence="1">Cell membrane</location>
        <topology evidence="1">Multi-pass membrane protein</topology>
    </subcellularLocation>
</comment>
<dbReference type="Gene3D" id="1.10.3430.10">
    <property type="entry name" value="Ammonium transporter AmtB like domains"/>
    <property type="match status" value="1"/>
</dbReference>
<feature type="site" description="Important for channel permeability" evidence="7">
    <location>
        <position position="275"/>
    </location>
</feature>
<evidence type="ECO:0000256" key="4">
    <source>
        <dbReference type="ARBA" id="ARBA00022692"/>
    </source>
</evidence>
<evidence type="ECO:0000256" key="6">
    <source>
        <dbReference type="ARBA" id="ARBA00023136"/>
    </source>
</evidence>
<feature type="transmembrane region" description="Helical" evidence="8">
    <location>
        <begin position="82"/>
        <end position="98"/>
    </location>
</feature>
<keyword evidence="5 8" id="KW-1133">Transmembrane helix</keyword>
<feature type="transmembrane region" description="Helical" evidence="8">
    <location>
        <begin position="129"/>
        <end position="148"/>
    </location>
</feature>
<comment type="similarity">
    <text evidence="2">Belongs to the urea transporter family.</text>
</comment>
<feature type="transmembrane region" description="Helical" evidence="8">
    <location>
        <begin position="37"/>
        <end position="70"/>
    </location>
</feature>
<feature type="transmembrane region" description="Helical" evidence="8">
    <location>
        <begin position="273"/>
        <end position="290"/>
    </location>
</feature>
<name>A0A9Q3V753_9FLAO</name>
<dbReference type="PIRSF" id="PIRSF016502">
    <property type="entry name" value="Urea_transporter"/>
    <property type="match status" value="1"/>
</dbReference>
<feature type="transmembrane region" description="Helical" evidence="8">
    <location>
        <begin position="249"/>
        <end position="267"/>
    </location>
</feature>
<dbReference type="Proteomes" id="UP001108025">
    <property type="component" value="Unassembled WGS sequence"/>
</dbReference>
<evidence type="ECO:0000313" key="10">
    <source>
        <dbReference type="Proteomes" id="UP001108025"/>
    </source>
</evidence>
<gene>
    <name evidence="9" type="ORF">LO744_17355</name>
</gene>